<dbReference type="EMBL" id="JAJNBZ010000054">
    <property type="protein sequence ID" value="MCE5173497.1"/>
    <property type="molecule type" value="Genomic_DNA"/>
</dbReference>
<comment type="caution">
    <text evidence="1">The sequence shown here is derived from an EMBL/GenBank/DDBJ whole genome shotgun (WGS) entry which is preliminary data.</text>
</comment>
<evidence type="ECO:0000313" key="2">
    <source>
        <dbReference type="Proteomes" id="UP001199916"/>
    </source>
</evidence>
<evidence type="ECO:0000313" key="1">
    <source>
        <dbReference type="EMBL" id="MCE5173497.1"/>
    </source>
</evidence>
<accession>A0ABS8YT36</accession>
<gene>
    <name evidence="1" type="ORF">LQV63_30130</name>
</gene>
<keyword evidence="2" id="KW-1185">Reference proteome</keyword>
<dbReference type="Proteomes" id="UP001199916">
    <property type="component" value="Unassembled WGS sequence"/>
</dbReference>
<name>A0ABS8YT36_9BACL</name>
<dbReference type="RefSeq" id="WP_233699427.1">
    <property type="nucleotide sequence ID" value="NZ_JAJNBZ010000054.1"/>
</dbReference>
<reference evidence="1 2" key="1">
    <citation type="submission" date="2021-11" db="EMBL/GenBank/DDBJ databases">
        <title>Draft genome sequence of Paenibacillus profundus YoMME, a new Gram-positive bacteria with exoelectrogenic properties.</title>
        <authorList>
            <person name="Hubenova Y."/>
            <person name="Hubenova E."/>
            <person name="Manasiev Y."/>
            <person name="Peykov S."/>
            <person name="Mitov M."/>
        </authorList>
    </citation>
    <scope>NUCLEOTIDE SEQUENCE [LARGE SCALE GENOMIC DNA]</scope>
    <source>
        <strain evidence="1 2">YoMME</strain>
    </source>
</reference>
<protein>
    <submittedName>
        <fullName evidence="1">Uncharacterized protein</fullName>
    </submittedName>
</protein>
<sequence>MMKSGNVKIDPRIKRTRKMFKEALISLIQEDADQNKLTVQSYGMGRGKKIKGEAISCAE</sequence>
<organism evidence="1 2">
    <name type="scientific">Paenibacillus profundus</name>
    <dbReference type="NCBI Taxonomy" id="1173085"/>
    <lineage>
        <taxon>Bacteria</taxon>
        <taxon>Bacillati</taxon>
        <taxon>Bacillota</taxon>
        <taxon>Bacilli</taxon>
        <taxon>Bacillales</taxon>
        <taxon>Paenibacillaceae</taxon>
        <taxon>Paenibacillus</taxon>
    </lineage>
</organism>
<proteinExistence type="predicted"/>